<dbReference type="Proteomes" id="UP000295620">
    <property type="component" value="Unassembled WGS sequence"/>
</dbReference>
<dbReference type="InterPro" id="IPR012341">
    <property type="entry name" value="6hp_glycosidase-like_sf"/>
</dbReference>
<organism evidence="1 2">
    <name type="scientific">Pedobacter metabolipauper</name>
    <dbReference type="NCBI Taxonomy" id="425513"/>
    <lineage>
        <taxon>Bacteria</taxon>
        <taxon>Pseudomonadati</taxon>
        <taxon>Bacteroidota</taxon>
        <taxon>Sphingobacteriia</taxon>
        <taxon>Sphingobacteriales</taxon>
        <taxon>Sphingobacteriaceae</taxon>
        <taxon>Pedobacter</taxon>
    </lineage>
</organism>
<evidence type="ECO:0000313" key="1">
    <source>
        <dbReference type="EMBL" id="TDQ08094.1"/>
    </source>
</evidence>
<dbReference type="Gene3D" id="1.50.10.10">
    <property type="match status" value="1"/>
</dbReference>
<dbReference type="PROSITE" id="PS51257">
    <property type="entry name" value="PROKAR_LIPOPROTEIN"/>
    <property type="match status" value="1"/>
</dbReference>
<protein>
    <recommendedName>
        <fullName evidence="3">Glycosyl hydrolase family 65</fullName>
    </recommendedName>
</protein>
<accession>A0A4V6PW00</accession>
<comment type="caution">
    <text evidence="1">The sequence shown here is derived from an EMBL/GenBank/DDBJ whole genome shotgun (WGS) entry which is preliminary data.</text>
</comment>
<evidence type="ECO:0008006" key="3">
    <source>
        <dbReference type="Google" id="ProtNLM"/>
    </source>
</evidence>
<dbReference type="AlphaFoldDB" id="A0A4V6PW00"/>
<dbReference type="OrthoDB" id="127395at2"/>
<dbReference type="GO" id="GO:0005975">
    <property type="term" value="P:carbohydrate metabolic process"/>
    <property type="evidence" value="ECO:0007669"/>
    <property type="project" value="InterPro"/>
</dbReference>
<name>A0A4V6PW00_9SPHI</name>
<reference evidence="1 2" key="1">
    <citation type="submission" date="2019-03" db="EMBL/GenBank/DDBJ databases">
        <title>Genomic Encyclopedia of Archaeal and Bacterial Type Strains, Phase II (KMG-II): from individual species to whole genera.</title>
        <authorList>
            <person name="Goeker M."/>
        </authorList>
    </citation>
    <scope>NUCLEOTIDE SEQUENCE [LARGE SCALE GENOMIC DNA]</scope>
    <source>
        <strain evidence="1 2">DSM 19035</strain>
    </source>
</reference>
<dbReference type="InterPro" id="IPR008928">
    <property type="entry name" value="6-hairpin_glycosidase_sf"/>
</dbReference>
<sequence>MRIENSLKKIRGIRNRRLFKLFKCSLIAVVILSCTETVNAQKIDRKAVVSRHNLHLTKNDLRGPTQVGNGHFAFGFDATGLQTFNNDANTLSDWGWHKFPVPGGKDPYKYKGSEWNTQDKTIRYDVHNEKERDLYYWMRANPQRLNLGRLKFVFKGNDGKILTLQDIKSPVQDLDLWTGISVSSYEVAGKKVTVTTICHPEKDAISVKVEAPKLNDGKIILQLEFPYASNDEFSNAGDWRYPNKHITTATIGNDKAVFERKLDSTRFDVLLEWKGGGKLESKDMHTYQLSPTGGSSIEVALGFRDQGTTLQLPGFAVTRQASVQKWKTFWNTGGAIDLSQSKDPRWKELERRVVLSQYLMEVNEAGQLPPQESGLVNNGWYGKYHMEMLWWHAAHYALWGRMSKMDGLTSIYRTDLSYYIPKAKEQGYDGVRWPKTLGDRERWEWPNETNPLLIWQQPHPIFFAELEYRSNPTQATIDKWKDVVLKTADFMASFPVYNRRENRYILGYPLQVVSENADQRSTINPVFELSYWRTGLRLAQEWRKRMGLAENKKYKDVLAKLSDLPQKDGMYESWENIHKMWTVYNFEHPALIGAFGVLPGDGVDIPTMERTMAAVGQKWKFEHTWGWDFPMLAMTEARLGHPDKALDYLLNYPSFTWDEHGLSGGGVSPYPYFPSNGGLLYAVAMMAAGWDGSNGSAPGFPKDGSWTVKYEELKPAL</sequence>
<dbReference type="EMBL" id="SNYC01000005">
    <property type="protein sequence ID" value="TDQ08094.1"/>
    <property type="molecule type" value="Genomic_DNA"/>
</dbReference>
<dbReference type="RefSeq" id="WP_133576502.1">
    <property type="nucleotide sequence ID" value="NZ_SNYC01000005.1"/>
</dbReference>
<dbReference type="SUPFAM" id="SSF48208">
    <property type="entry name" value="Six-hairpin glycosidases"/>
    <property type="match status" value="1"/>
</dbReference>
<evidence type="ECO:0000313" key="2">
    <source>
        <dbReference type="Proteomes" id="UP000295620"/>
    </source>
</evidence>
<proteinExistence type="predicted"/>
<keyword evidence="2" id="KW-1185">Reference proteome</keyword>
<gene>
    <name evidence="1" type="ORF">ATK78_2596</name>
</gene>